<accession>A0A542W0A5</accession>
<dbReference type="Proteomes" id="UP000316887">
    <property type="component" value="Unassembled WGS sequence"/>
</dbReference>
<gene>
    <name evidence="3" type="ORF">FBY58_0543</name>
</gene>
<dbReference type="PANTHER" id="PTHR14969">
    <property type="entry name" value="SPHINGOSINE-1-PHOSPHATE PHOSPHOHYDROLASE"/>
    <property type="match status" value="1"/>
</dbReference>
<evidence type="ECO:0000313" key="4">
    <source>
        <dbReference type="Proteomes" id="UP000316887"/>
    </source>
</evidence>
<dbReference type="SMART" id="SM00014">
    <property type="entry name" value="acidPPc"/>
    <property type="match status" value="1"/>
</dbReference>
<keyword evidence="1" id="KW-1133">Transmembrane helix</keyword>
<evidence type="ECO:0000259" key="2">
    <source>
        <dbReference type="SMART" id="SM00014"/>
    </source>
</evidence>
<keyword evidence="1" id="KW-0812">Transmembrane</keyword>
<feature type="transmembrane region" description="Helical" evidence="1">
    <location>
        <begin position="89"/>
        <end position="110"/>
    </location>
</feature>
<feature type="transmembrane region" description="Helical" evidence="1">
    <location>
        <begin position="183"/>
        <end position="201"/>
    </location>
</feature>
<dbReference type="InterPro" id="IPR036938">
    <property type="entry name" value="PAP2/HPO_sf"/>
</dbReference>
<dbReference type="RefSeq" id="WP_141919369.1">
    <property type="nucleotide sequence ID" value="NZ_VFOF01000001.1"/>
</dbReference>
<name>A0A542W0A5_ZYMMB</name>
<dbReference type="CDD" id="cd03392">
    <property type="entry name" value="PAP2_like_2"/>
    <property type="match status" value="1"/>
</dbReference>
<dbReference type="Pfam" id="PF01569">
    <property type="entry name" value="PAP2"/>
    <property type="match status" value="1"/>
</dbReference>
<dbReference type="AlphaFoldDB" id="A0A542W0A5"/>
<comment type="caution">
    <text evidence="3">The sequence shown here is derived from an EMBL/GenBank/DDBJ whole genome shotgun (WGS) entry which is preliminary data.</text>
</comment>
<feature type="domain" description="Phosphatidic acid phosphatase type 2/haloperoxidase" evidence="2">
    <location>
        <begin position="88"/>
        <end position="198"/>
    </location>
</feature>
<evidence type="ECO:0000256" key="1">
    <source>
        <dbReference type="SAM" id="Phobius"/>
    </source>
</evidence>
<feature type="transmembrane region" description="Helical" evidence="1">
    <location>
        <begin position="66"/>
        <end position="83"/>
    </location>
</feature>
<protein>
    <submittedName>
        <fullName evidence="3">Undecaprenyl-diphosphatase</fullName>
    </submittedName>
</protein>
<dbReference type="OrthoDB" id="9801622at2"/>
<sequence>MPFFLSGWRWVAIVFFCVIAFLIGFLTACEAPGAFDLTLLHLIGGFASRHHWVACIARVGSFTGNVSVRVSLILIAFVTMIGLKDKLGAFFAILAPLGGWAFFSLLKLVINRPRPLIFFHLDHVDGASFPSGHSTNAMIVYPMLALLIRRHGGRLGWLYASIALALFVGLSRVALAVHWPSDVIAGWVAGSAWLLVCYEICEQWGLRHADALSIKMQDEQDDDVKAHAKQGKPAS</sequence>
<dbReference type="PANTHER" id="PTHR14969:SF13">
    <property type="entry name" value="AT30094P"/>
    <property type="match status" value="1"/>
</dbReference>
<feature type="transmembrane region" description="Helical" evidence="1">
    <location>
        <begin position="157"/>
        <end position="177"/>
    </location>
</feature>
<dbReference type="InterPro" id="IPR000326">
    <property type="entry name" value="PAP2/HPO"/>
</dbReference>
<reference evidence="3 4" key="1">
    <citation type="submission" date="2019-06" db="EMBL/GenBank/DDBJ databases">
        <title>Genome sequencing of Zymomonas mobilis strains for genetic engineering and biofuel applications.</title>
        <authorList>
            <person name="Teravest M."/>
        </authorList>
    </citation>
    <scope>NUCLEOTIDE SEQUENCE [LARGE SCALE GENOMIC DNA]</scope>
    <source>
        <strain evidence="3 4">AN0101</strain>
    </source>
</reference>
<feature type="transmembrane region" description="Helical" evidence="1">
    <location>
        <begin position="7"/>
        <end position="27"/>
    </location>
</feature>
<keyword evidence="1" id="KW-0472">Membrane</keyword>
<dbReference type="EMBL" id="VFOF01000001">
    <property type="protein sequence ID" value="TQL16987.1"/>
    <property type="molecule type" value="Genomic_DNA"/>
</dbReference>
<dbReference type="Gene3D" id="1.20.144.10">
    <property type="entry name" value="Phosphatidic acid phosphatase type 2/haloperoxidase"/>
    <property type="match status" value="1"/>
</dbReference>
<dbReference type="SUPFAM" id="SSF48317">
    <property type="entry name" value="Acid phosphatase/Vanadium-dependent haloperoxidase"/>
    <property type="match status" value="1"/>
</dbReference>
<proteinExistence type="predicted"/>
<evidence type="ECO:0000313" key="3">
    <source>
        <dbReference type="EMBL" id="TQL16987.1"/>
    </source>
</evidence>
<organism evidence="3 4">
    <name type="scientific">Zymomonas mobilis</name>
    <dbReference type="NCBI Taxonomy" id="542"/>
    <lineage>
        <taxon>Bacteria</taxon>
        <taxon>Pseudomonadati</taxon>
        <taxon>Pseudomonadota</taxon>
        <taxon>Alphaproteobacteria</taxon>
        <taxon>Sphingomonadales</taxon>
        <taxon>Zymomonadaceae</taxon>
        <taxon>Zymomonas</taxon>
    </lineage>
</organism>